<dbReference type="KEGG" id="lvi:G7068_16025"/>
<protein>
    <recommendedName>
        <fullName evidence="3">HNH endonuclease</fullName>
    </recommendedName>
</protein>
<accession>A0A6G7XIW2</accession>
<reference evidence="1 2" key="1">
    <citation type="submission" date="2020-03" db="EMBL/GenBank/DDBJ databases">
        <title>Leucobacter sp. nov., isolated from beetles.</title>
        <authorList>
            <person name="Hyun D.-W."/>
            <person name="Bae J.-W."/>
        </authorList>
    </citation>
    <scope>NUCLEOTIDE SEQUENCE [LARGE SCALE GENOMIC DNA]</scope>
    <source>
        <strain evidence="1 2">HDW9C</strain>
    </source>
</reference>
<evidence type="ECO:0008006" key="3">
    <source>
        <dbReference type="Google" id="ProtNLM"/>
    </source>
</evidence>
<keyword evidence="2" id="KW-1185">Reference proteome</keyword>
<name>A0A6G7XIW2_9MICO</name>
<dbReference type="RefSeq" id="WP_166292882.1">
    <property type="nucleotide sequence ID" value="NZ_CP049863.1"/>
</dbReference>
<dbReference type="EMBL" id="CP049863">
    <property type="protein sequence ID" value="QIK64554.1"/>
    <property type="molecule type" value="Genomic_DNA"/>
</dbReference>
<sequence length="93" mass="11152">MELPINYSTSSWQERREAREEYARRQKGMCFYCRSQLDKEPPSAITKKPVNWKLFPPQFLKYPVHLQHNHDTDMTEGAVHAYCNAVMWQYEGR</sequence>
<evidence type="ECO:0000313" key="1">
    <source>
        <dbReference type="EMBL" id="QIK64554.1"/>
    </source>
</evidence>
<dbReference type="AlphaFoldDB" id="A0A6G7XIW2"/>
<proteinExistence type="predicted"/>
<evidence type="ECO:0000313" key="2">
    <source>
        <dbReference type="Proteomes" id="UP000502677"/>
    </source>
</evidence>
<organism evidence="1 2">
    <name type="scientific">Leucobacter viscericola</name>
    <dbReference type="NCBI Taxonomy" id="2714935"/>
    <lineage>
        <taxon>Bacteria</taxon>
        <taxon>Bacillati</taxon>
        <taxon>Actinomycetota</taxon>
        <taxon>Actinomycetes</taxon>
        <taxon>Micrococcales</taxon>
        <taxon>Microbacteriaceae</taxon>
        <taxon>Leucobacter</taxon>
    </lineage>
</organism>
<gene>
    <name evidence="1" type="ORF">G7068_16025</name>
</gene>
<dbReference type="Proteomes" id="UP000502677">
    <property type="component" value="Chromosome"/>
</dbReference>